<dbReference type="GO" id="GO:0003677">
    <property type="term" value="F:DNA binding"/>
    <property type="evidence" value="ECO:0007669"/>
    <property type="project" value="InterPro"/>
</dbReference>
<protein>
    <submittedName>
        <fullName evidence="3">Transposase</fullName>
    </submittedName>
</protein>
<dbReference type="PROSITE" id="PS51898">
    <property type="entry name" value="TYR_RECOMBINASE"/>
    <property type="match status" value="1"/>
</dbReference>
<dbReference type="EMBL" id="AP024237">
    <property type="protein sequence ID" value="BCO36451.1"/>
    <property type="molecule type" value="Genomic_DNA"/>
</dbReference>
<keyword evidence="1" id="KW-0233">DNA recombination</keyword>
<dbReference type="SUPFAM" id="SSF56349">
    <property type="entry name" value="DNA breaking-rejoining enzymes"/>
    <property type="match status" value="1"/>
</dbReference>
<sequence length="637" mass="72057">MTAPARLPDADSTGLLGKLMATVRSEFRGDVLEFGPENPVFGGAACGVGGCGRTARGHGLCQGHLQRWNDQGRPDMQRFVESTDPRWRRQQPNQRCRVLGCGYGSARGGMCSLHAQRWQRAGRPDLDGWLADPQPVKQPPPEATCRIPHCPLWPQASSPFCQSHTNTWKINGRPDIDEFADRFAEITLASETIRLERLAPQLKLEMQYVLQRHHDERRGKLAPDVVMRVVRALADTDTGSLLAWDEQAWRQRIGMPRNDSLARGFLGYAYRAVADLAEAGGWEAEYPRDIWHMRRLGFHGDRRLRFDGIGQPWLRELVKRWVRWRLSAGLGLEAGGARPVLVISRFAGFLADIGVERIDQIDRTVLERYLAHLLADPALASAQRRGSHLGLLNRFFTAIRQHRWDTTLPTDAMFYHEDYPKRAERLPRALAEHVMAQLEHPDNLARFADPAYRLVTIILMRCGLRVTDALRLRADCVVADAEGAPYLRYFNHKMKRDALVPIDEQLRELIAEHRQRTLERWPGGTPILFPRPTKNVDGTHPIASPTYRMALLRWLAACDIRDEHGAPVHLTPHQWRHTAGTRLNLRGIASDASFGSPGERCGSGDLGIYRILQSPAELSLTRLVSCGFPRHPAVWMH</sequence>
<dbReference type="InterPro" id="IPR002104">
    <property type="entry name" value="Integrase_catalytic"/>
</dbReference>
<keyword evidence="4" id="KW-1185">Reference proteome</keyword>
<name>A0A7R7GV21_9MYCO</name>
<dbReference type="GO" id="GO:0015074">
    <property type="term" value="P:DNA integration"/>
    <property type="evidence" value="ECO:0007669"/>
    <property type="project" value="InterPro"/>
</dbReference>
<dbReference type="GO" id="GO:0006310">
    <property type="term" value="P:DNA recombination"/>
    <property type="evidence" value="ECO:0007669"/>
    <property type="project" value="UniProtKB-KW"/>
</dbReference>
<organism evidence="3 4">
    <name type="scientific">Mycobacterium heckeshornense</name>
    <dbReference type="NCBI Taxonomy" id="110505"/>
    <lineage>
        <taxon>Bacteria</taxon>
        <taxon>Bacillati</taxon>
        <taxon>Actinomycetota</taxon>
        <taxon>Actinomycetes</taxon>
        <taxon>Mycobacteriales</taxon>
        <taxon>Mycobacteriaceae</taxon>
        <taxon>Mycobacterium</taxon>
    </lineage>
</organism>
<evidence type="ECO:0000256" key="1">
    <source>
        <dbReference type="ARBA" id="ARBA00023172"/>
    </source>
</evidence>
<reference evidence="3 4" key="1">
    <citation type="submission" date="2020-12" db="EMBL/GenBank/DDBJ databases">
        <title>Complete genome sequence of Mycobacterium heckeshornense JCM 15655T, closely related to a pathogenic non-tuberculous mycobacterial species Mycobacterium xenopi.</title>
        <authorList>
            <person name="Yoshida M."/>
            <person name="Fukano H."/>
            <person name="Asakura T."/>
            <person name="Suzuki M."/>
            <person name="Hoshino Y."/>
        </authorList>
    </citation>
    <scope>NUCLEOTIDE SEQUENCE [LARGE SCALE GENOMIC DNA]</scope>
    <source>
        <strain evidence="3 4">JCM 15655</strain>
    </source>
</reference>
<proteinExistence type="predicted"/>
<dbReference type="Gene3D" id="1.10.443.10">
    <property type="entry name" value="Intergrase catalytic core"/>
    <property type="match status" value="1"/>
</dbReference>
<dbReference type="InterPro" id="IPR013762">
    <property type="entry name" value="Integrase-like_cat_sf"/>
</dbReference>
<dbReference type="CDD" id="cd00397">
    <property type="entry name" value="DNA_BRE_C"/>
    <property type="match status" value="1"/>
</dbReference>
<feature type="domain" description="Tyr recombinase" evidence="2">
    <location>
        <begin position="421"/>
        <end position="623"/>
    </location>
</feature>
<accession>A0A7R7GV21</accession>
<dbReference type="RefSeq" id="WP_235435008.1">
    <property type="nucleotide sequence ID" value="NZ_AP024237.1"/>
</dbReference>
<dbReference type="InterPro" id="IPR011010">
    <property type="entry name" value="DNA_brk_join_enz"/>
</dbReference>
<dbReference type="AlphaFoldDB" id="A0A7R7GV21"/>
<evidence type="ECO:0000313" key="3">
    <source>
        <dbReference type="EMBL" id="BCO36451.1"/>
    </source>
</evidence>
<dbReference type="Proteomes" id="UP000595446">
    <property type="component" value="Chromosome"/>
</dbReference>
<dbReference type="Pfam" id="PF00589">
    <property type="entry name" value="Phage_integrase"/>
    <property type="match status" value="1"/>
</dbReference>
<evidence type="ECO:0000259" key="2">
    <source>
        <dbReference type="PROSITE" id="PS51898"/>
    </source>
</evidence>
<gene>
    <name evidence="3" type="ORF">MHEC_28840</name>
</gene>
<evidence type="ECO:0000313" key="4">
    <source>
        <dbReference type="Proteomes" id="UP000595446"/>
    </source>
</evidence>